<dbReference type="Gene3D" id="3.40.190.10">
    <property type="entry name" value="Periplasmic binding protein-like II"/>
    <property type="match status" value="2"/>
</dbReference>
<gene>
    <name evidence="2" type="ORF">EV695_2698</name>
</gene>
<evidence type="ECO:0000313" key="2">
    <source>
        <dbReference type="EMBL" id="TCJ84737.1"/>
    </source>
</evidence>
<dbReference type="PANTHER" id="PTHR35936:SF6">
    <property type="entry name" value="AMINO ACID ABC TRANSPORTER SUBSTRATE-BINDING PAAT FAMILY PROTEIN"/>
    <property type="match status" value="1"/>
</dbReference>
<accession>A0A4R1ET01</accession>
<evidence type="ECO:0000313" key="3">
    <source>
        <dbReference type="Proteomes" id="UP000294887"/>
    </source>
</evidence>
<comment type="similarity">
    <text evidence="1">Belongs to the bacterial solute-binding protein 3 family.</text>
</comment>
<dbReference type="PANTHER" id="PTHR35936">
    <property type="entry name" value="MEMBRANE-BOUND LYTIC MUREIN TRANSGLYCOSYLASE F"/>
    <property type="match status" value="1"/>
</dbReference>
<keyword evidence="3" id="KW-1185">Reference proteome</keyword>
<dbReference type="RefSeq" id="WP_131906477.1">
    <property type="nucleotide sequence ID" value="NZ_BAAAFU010000006.1"/>
</dbReference>
<comment type="caution">
    <text evidence="2">The sequence shown here is derived from an EMBL/GenBank/DDBJ whole genome shotgun (WGS) entry which is preliminary data.</text>
</comment>
<evidence type="ECO:0000256" key="1">
    <source>
        <dbReference type="ARBA" id="ARBA00010333"/>
    </source>
</evidence>
<organism evidence="2 3">
    <name type="scientific">Cocleimonas flava</name>
    <dbReference type="NCBI Taxonomy" id="634765"/>
    <lineage>
        <taxon>Bacteria</taxon>
        <taxon>Pseudomonadati</taxon>
        <taxon>Pseudomonadota</taxon>
        <taxon>Gammaproteobacteria</taxon>
        <taxon>Thiotrichales</taxon>
        <taxon>Thiotrichaceae</taxon>
        <taxon>Cocleimonas</taxon>
    </lineage>
</organism>
<dbReference type="AlphaFoldDB" id="A0A4R1ET01"/>
<dbReference type="Proteomes" id="UP000294887">
    <property type="component" value="Unassembled WGS sequence"/>
</dbReference>
<sequence>MKLRFSHIVLFIFIQFIHTSLVSSVALELTADDKSVNSAVIKTVKMITPSWDRYTNEDGTGLYFDLFRKIYEPEGIQLEFIIAPWRRATHEVKSGHYDFMVNAYLTPQLSDFIYPKQPMNMSYTLALFDKNKFDWSGQKSIENKKVIWMYGYGFHKYLDVKVEWSEIGTLKQGWELLRAGRVDYFLDDSLTTDNYIKENNPDMSNIGKEVAYTIDTYPRFNNSKRSRELIKIYEKRMKTLVESGELRAIFKQWDVRLPPWLPEKV</sequence>
<dbReference type="EMBL" id="SMFQ01000004">
    <property type="protein sequence ID" value="TCJ84737.1"/>
    <property type="molecule type" value="Genomic_DNA"/>
</dbReference>
<reference evidence="2 3" key="1">
    <citation type="submission" date="2019-03" db="EMBL/GenBank/DDBJ databases">
        <title>Genomic Encyclopedia of Type Strains, Phase IV (KMG-IV): sequencing the most valuable type-strain genomes for metagenomic binning, comparative biology and taxonomic classification.</title>
        <authorList>
            <person name="Goeker M."/>
        </authorList>
    </citation>
    <scope>NUCLEOTIDE SEQUENCE [LARGE SCALE GENOMIC DNA]</scope>
    <source>
        <strain evidence="2 3">DSM 24830</strain>
    </source>
</reference>
<dbReference type="SUPFAM" id="SSF53850">
    <property type="entry name" value="Periplasmic binding protein-like II"/>
    <property type="match status" value="1"/>
</dbReference>
<dbReference type="OrthoDB" id="5765098at2"/>
<proteinExistence type="inferred from homology"/>
<protein>
    <submittedName>
        <fullName evidence="2">Polar amino acid transport system substrate-binding protein</fullName>
    </submittedName>
</protein>
<name>A0A4R1ET01_9GAMM</name>